<evidence type="ECO:0000313" key="1">
    <source>
        <dbReference type="EMBL" id="GBQ91248.1"/>
    </source>
</evidence>
<dbReference type="EMBL" id="BAPV01000041">
    <property type="protein sequence ID" value="GBQ91248.1"/>
    <property type="molecule type" value="Genomic_DNA"/>
</dbReference>
<gene>
    <name evidence="1" type="ORF">AA0535_2248</name>
</gene>
<comment type="caution">
    <text evidence="1">The sequence shown here is derived from an EMBL/GenBank/DDBJ whole genome shotgun (WGS) entry which is preliminary data.</text>
</comment>
<reference evidence="1" key="1">
    <citation type="submission" date="2013-04" db="EMBL/GenBank/DDBJ databases">
        <title>The genome sequencing project of 58 acetic acid bacteria.</title>
        <authorList>
            <person name="Okamoto-Kainuma A."/>
            <person name="Ishikawa M."/>
            <person name="Umino S."/>
            <person name="Koizumi Y."/>
            <person name="Shiwa Y."/>
            <person name="Yoshikawa H."/>
            <person name="Matsutani M."/>
            <person name="Matsushita K."/>
        </authorList>
    </citation>
    <scope>NUCLEOTIDE SEQUENCE</scope>
    <source>
        <strain evidence="1">NRIC 0535</strain>
    </source>
</reference>
<protein>
    <submittedName>
        <fullName evidence="1">DotH protein</fullName>
    </submittedName>
</protein>
<keyword evidence="2" id="KW-1185">Reference proteome</keyword>
<proteinExistence type="predicted"/>
<sequence length="271" mass="29219">MYQSLPAPPGALKEAFDQYDQGERLKNGIDDPYRMAVPQSRSVTVTMQPGGQTNIVRLAQGYPSSLTFLDSTGQPWPIAWNLMTNKTADCDSHGAGENAAIRAIGINACVPVAGSNVVQLTPLSRYPRGGVLISLEKAKQPIYFVIIAGPGVYDGQMTVRVKERGPKAQDLPVLEADAPETGVPWLNALLDGVPPEQATPLTVTGVSADDLRAWRYRGQVLLRTRYMLDSPAPTAHETEYGVTAYVLRDTSRLLMTVNGQLTGISLGEEGP</sequence>
<name>A0ABQ0Q4N0_9PROT</name>
<dbReference type="Proteomes" id="UP001062776">
    <property type="component" value="Unassembled WGS sequence"/>
</dbReference>
<evidence type="ECO:0000313" key="2">
    <source>
        <dbReference type="Proteomes" id="UP001062776"/>
    </source>
</evidence>
<dbReference type="Pfam" id="PF12293">
    <property type="entry name" value="T4BSS_DotH_IcmK"/>
    <property type="match status" value="1"/>
</dbReference>
<organism evidence="1 2">
    <name type="scientific">Asaia krungthepensis NRIC 0535</name>
    <dbReference type="NCBI Taxonomy" id="1307925"/>
    <lineage>
        <taxon>Bacteria</taxon>
        <taxon>Pseudomonadati</taxon>
        <taxon>Pseudomonadota</taxon>
        <taxon>Alphaproteobacteria</taxon>
        <taxon>Acetobacterales</taxon>
        <taxon>Acetobacteraceae</taxon>
        <taxon>Asaia</taxon>
    </lineage>
</organism>
<accession>A0ABQ0Q4N0</accession>
<dbReference type="RefSeq" id="WP_264816396.1">
    <property type="nucleotide sequence ID" value="NZ_BAPV01000041.1"/>
</dbReference>
<dbReference type="InterPro" id="IPR022073">
    <property type="entry name" value="T4BSS_DotH_IcmK"/>
</dbReference>